<reference evidence="2 3" key="2">
    <citation type="journal article" date="2013" name="PLoS Genet.">
        <title>Comparative genome structure, secondary metabolite, and effector coding capacity across Cochliobolus pathogens.</title>
        <authorList>
            <person name="Condon B.J."/>
            <person name="Leng Y."/>
            <person name="Wu D."/>
            <person name="Bushley K.E."/>
            <person name="Ohm R.A."/>
            <person name="Otillar R."/>
            <person name="Martin J."/>
            <person name="Schackwitz W."/>
            <person name="Grimwood J."/>
            <person name="MohdZainudin N."/>
            <person name="Xue C."/>
            <person name="Wang R."/>
            <person name="Manning V.A."/>
            <person name="Dhillon B."/>
            <person name="Tu Z.J."/>
            <person name="Steffenson B.J."/>
            <person name="Salamov A."/>
            <person name="Sun H."/>
            <person name="Lowry S."/>
            <person name="LaButti K."/>
            <person name="Han J."/>
            <person name="Copeland A."/>
            <person name="Lindquist E."/>
            <person name="Barry K."/>
            <person name="Schmutz J."/>
            <person name="Baker S.E."/>
            <person name="Ciuffetti L.M."/>
            <person name="Grigoriev I.V."/>
            <person name="Zhong S."/>
            <person name="Turgeon B.G."/>
        </authorList>
    </citation>
    <scope>NUCLEOTIDE SEQUENCE [LARGE SCALE GENOMIC DNA]</scope>
    <source>
        <strain evidence="3">28A</strain>
    </source>
</reference>
<sequence length="171" mass="18996">MRNPGSTVLSQQTSCLSSPAGLSSSTLPRVTGGFPVSIRSCTNVLYIIGRMPVLTRPSLAQSSTFSILQRGNAPAIGIVSTLTRLQVYYADQQQPFLAFVFSNAVVSASYDVQSMLTRRRHTTCDTPCLFRKPVEVLRSVEHKDPRPRQEYRGIARAYGSTQRRDEQLEIQ</sequence>
<evidence type="ECO:0000256" key="1">
    <source>
        <dbReference type="SAM" id="MobiDB-lite"/>
    </source>
</evidence>
<feature type="compositionally biased region" description="Polar residues" evidence="1">
    <location>
        <begin position="1"/>
        <end position="13"/>
    </location>
</feature>
<dbReference type="Proteomes" id="UP000016935">
    <property type="component" value="Unassembled WGS sequence"/>
</dbReference>
<evidence type="ECO:0000313" key="3">
    <source>
        <dbReference type="Proteomes" id="UP000016935"/>
    </source>
</evidence>
<organism evidence="2 3">
    <name type="scientific">Exserohilum turcicum (strain 28A)</name>
    <name type="common">Northern leaf blight fungus</name>
    <name type="synonym">Setosphaeria turcica</name>
    <dbReference type="NCBI Taxonomy" id="671987"/>
    <lineage>
        <taxon>Eukaryota</taxon>
        <taxon>Fungi</taxon>
        <taxon>Dikarya</taxon>
        <taxon>Ascomycota</taxon>
        <taxon>Pezizomycotina</taxon>
        <taxon>Dothideomycetes</taxon>
        <taxon>Pleosporomycetidae</taxon>
        <taxon>Pleosporales</taxon>
        <taxon>Pleosporineae</taxon>
        <taxon>Pleosporaceae</taxon>
        <taxon>Exserohilum</taxon>
    </lineage>
</organism>
<dbReference type="EMBL" id="KB908570">
    <property type="protein sequence ID" value="EOA87816.1"/>
    <property type="molecule type" value="Genomic_DNA"/>
</dbReference>
<gene>
    <name evidence="2" type="ORF">SETTUDRAFT_28108</name>
</gene>
<protein>
    <submittedName>
        <fullName evidence="2">Uncharacterized protein</fullName>
    </submittedName>
</protein>
<dbReference type="AlphaFoldDB" id="R0IT34"/>
<name>R0IT34_EXST2</name>
<feature type="region of interest" description="Disordered" evidence="1">
    <location>
        <begin position="148"/>
        <end position="171"/>
    </location>
</feature>
<dbReference type="HOGENOM" id="CLU_1563835_0_0_1"/>
<keyword evidence="3" id="KW-1185">Reference proteome</keyword>
<dbReference type="GeneID" id="19403212"/>
<feature type="region of interest" description="Disordered" evidence="1">
    <location>
        <begin position="1"/>
        <end position="23"/>
    </location>
</feature>
<feature type="compositionally biased region" description="Basic and acidic residues" evidence="1">
    <location>
        <begin position="162"/>
        <end position="171"/>
    </location>
</feature>
<accession>R0IT34</accession>
<proteinExistence type="predicted"/>
<dbReference type="RefSeq" id="XP_008024538.1">
    <property type="nucleotide sequence ID" value="XM_008026347.1"/>
</dbReference>
<evidence type="ECO:0000313" key="2">
    <source>
        <dbReference type="EMBL" id="EOA87816.1"/>
    </source>
</evidence>
<feature type="compositionally biased region" description="Low complexity" evidence="1">
    <location>
        <begin position="14"/>
        <end position="23"/>
    </location>
</feature>
<reference evidence="2 3" key="1">
    <citation type="journal article" date="2012" name="PLoS Pathog.">
        <title>Diverse lifestyles and strategies of plant pathogenesis encoded in the genomes of eighteen Dothideomycetes fungi.</title>
        <authorList>
            <person name="Ohm R.A."/>
            <person name="Feau N."/>
            <person name="Henrissat B."/>
            <person name="Schoch C.L."/>
            <person name="Horwitz B.A."/>
            <person name="Barry K.W."/>
            <person name="Condon B.J."/>
            <person name="Copeland A.C."/>
            <person name="Dhillon B."/>
            <person name="Glaser F."/>
            <person name="Hesse C.N."/>
            <person name="Kosti I."/>
            <person name="LaButti K."/>
            <person name="Lindquist E.A."/>
            <person name="Lucas S."/>
            <person name="Salamov A.A."/>
            <person name="Bradshaw R.E."/>
            <person name="Ciuffetti L."/>
            <person name="Hamelin R.C."/>
            <person name="Kema G.H.J."/>
            <person name="Lawrence C."/>
            <person name="Scott J.A."/>
            <person name="Spatafora J.W."/>
            <person name="Turgeon B.G."/>
            <person name="de Wit P.J.G.M."/>
            <person name="Zhong S."/>
            <person name="Goodwin S.B."/>
            <person name="Grigoriev I.V."/>
        </authorList>
    </citation>
    <scope>NUCLEOTIDE SEQUENCE [LARGE SCALE GENOMIC DNA]</scope>
    <source>
        <strain evidence="3">28A</strain>
    </source>
</reference>